<dbReference type="Pfam" id="PF15999">
    <property type="entry name" value="DUF4774"/>
    <property type="match status" value="3"/>
</dbReference>
<keyword evidence="5" id="KW-1185">Reference proteome</keyword>
<evidence type="ECO:0000313" key="6">
    <source>
        <dbReference type="RefSeq" id="XP_030385824.1"/>
    </source>
</evidence>
<accession>A0A6J2UBT3</accession>
<dbReference type="GeneID" id="115632719"/>
<evidence type="ECO:0000256" key="1">
    <source>
        <dbReference type="SAM" id="Coils"/>
    </source>
</evidence>
<dbReference type="RefSeq" id="XP_030385824.1">
    <property type="nucleotide sequence ID" value="XM_030529964.1"/>
</dbReference>
<sequence>MRFLILSTLLLASLAASQAQNVEIEKQRLIKFPDDFDPSERQPSDTLPKPDKVDEAKRILEQIAKVNEQFGYVKKQPEKPKLPPILDSSQYLFPKPAYQPFHAQQHHFPGSNGQTLLEPSIRAVKLTRDGLLAYNVPPKVGNPAKSESKKEKPPQLYYRPSQVLVPAPSSPEEVKQLPAHFAIPVHLYKLNKEQYLREHAPQEYRVKGYKIIGDVDSFYGKAKSISQRGKNTPKYHLFFLPRELALNEDGTLKNGPSNSNSTTTKAPPPSTSPPPTISSAKEKESRLEDSNNREKLSGRPYRVQASASSNSAQDAHSQHINTQAQLQSNRKRIKPLRNKETQVNAMAQQSLAGGGVATLSSNIRITPAPSHAVNAQSQAQTATASASQTNANPNLSPNLNGGVEQLMPTRNRLNPFRVTNINLADMQNQTSTAIKNAFQNIFKFPFRPATADQQAVTAASPAVMESVPLQSPHQALAHPGPMQPFYTIGAQQYDYKWDDDQEGAGDGSNSSANEDDTIEQVDNNAAEIDSSMSAEKHLFAHKAQHLMHSVGALATAHHGTQKQALREGGIIIQRLKVRKGGIAIAGPGGVATAGSGGTAIVGPGGYALTHPRSLTIAGPGAKVIAIPADVDLKNALQRTNLEAKSFPREGKVVATGPTVYYAPPTGTDYGLEEEEEPQFQGPPHWRLASYETWPLRQTPLLTYAAPAPAPAAAAAPTPEKLQVAAQSQTQPEEAKEQPVLPIGAFYQAPAKLLLLNSPYFAAYSLPLAYVAPSNVQAELATTTTTVKPAAGEKEDEEIRKLEMEIETLQKLQAAESQSQDTNPAAGDLKNDVRLRAAIGKINPNYVIEEIVTVPGKHVISSTSLQRLRIENQRLLARQAQPAKLRKAGKKVRVVPPVKVEATGRTRTSGNVPQIPFGTYFLPYHSDQAQAINGRKQAALILEPHSKAVVGNGGTAISTPISKALLKKGVPTNVYFNPESVAIAGVGGKAHAAADLELDLHRAFSPIIFEEFPYYGGLRGQSLQLRGDNDGSVRSYILNSQQHRAQPRDSDDTISIAAASISATADDDGSSSISGDATVGHLPASLPHDFNKIQLAAARLVAIQEMAKRKGSFSDEDNKIYASSLLELGQAAQNLALLQQTGQIKDFSVLLQPELLGGPQKKPSNLGLEANNVADHKIDEQKIEEPVTEQHFGPGDFLPPNNEDPYEDVNDSVAIMAPKKDAAVAEAKPVGLSIAGEGGVASSKPNAVALSGRNGLAVASPKATAIAGVSPEEAAAFSISLPSRNQLVIKSPNLAADKTTNDDYDYSDIPAVNFPPSRESPARPRLPVHFEGSDALVQKWRTAIAEEYAARKADKPLIRAPIKRRLHSE</sequence>
<feature type="compositionally biased region" description="Low complexity" evidence="2">
    <location>
        <begin position="374"/>
        <end position="392"/>
    </location>
</feature>
<evidence type="ECO:0000259" key="4">
    <source>
        <dbReference type="Pfam" id="PF15999"/>
    </source>
</evidence>
<feature type="compositionally biased region" description="Low complexity" evidence="2">
    <location>
        <begin position="304"/>
        <end position="315"/>
    </location>
</feature>
<feature type="region of interest" description="Disordered" evidence="2">
    <location>
        <begin position="248"/>
        <end position="329"/>
    </location>
</feature>
<dbReference type="Proteomes" id="UP000504634">
    <property type="component" value="Unplaced"/>
</dbReference>
<feature type="compositionally biased region" description="Pro residues" evidence="2">
    <location>
        <begin position="266"/>
        <end position="276"/>
    </location>
</feature>
<feature type="domain" description="DUF4774" evidence="4">
    <location>
        <begin position="1223"/>
        <end position="1275"/>
    </location>
</feature>
<feature type="compositionally biased region" description="Basic and acidic residues" evidence="2">
    <location>
        <begin position="280"/>
        <end position="297"/>
    </location>
</feature>
<reference evidence="6" key="1">
    <citation type="submission" date="2025-08" db="UniProtKB">
        <authorList>
            <consortium name="RefSeq"/>
        </authorList>
    </citation>
    <scope>IDENTIFICATION</scope>
    <source>
        <strain evidence="6">11010-0011.00</strain>
        <tissue evidence="6">Whole body</tissue>
    </source>
</reference>
<feature type="domain" description="DUF4774" evidence="4">
    <location>
        <begin position="938"/>
        <end position="993"/>
    </location>
</feature>
<evidence type="ECO:0000256" key="3">
    <source>
        <dbReference type="SAM" id="SignalP"/>
    </source>
</evidence>
<feature type="signal peptide" evidence="3">
    <location>
        <begin position="1"/>
        <end position="19"/>
    </location>
</feature>
<dbReference type="OrthoDB" id="8194084at2759"/>
<feature type="domain" description="DUF4774" evidence="4">
    <location>
        <begin position="574"/>
        <end position="627"/>
    </location>
</feature>
<feature type="region of interest" description="Disordered" evidence="2">
    <location>
        <begin position="32"/>
        <end position="52"/>
    </location>
</feature>
<feature type="chain" id="PRO_5026809263" evidence="3">
    <location>
        <begin position="20"/>
        <end position="1368"/>
    </location>
</feature>
<feature type="region of interest" description="Disordered" evidence="2">
    <location>
        <begin position="135"/>
        <end position="155"/>
    </location>
</feature>
<gene>
    <name evidence="6" type="primary">LOC115632719</name>
</gene>
<evidence type="ECO:0000313" key="5">
    <source>
        <dbReference type="Proteomes" id="UP000504634"/>
    </source>
</evidence>
<protein>
    <submittedName>
        <fullName evidence="6">Uncharacterized protein LOC115632719</fullName>
    </submittedName>
</protein>
<feature type="region of interest" description="Disordered" evidence="2">
    <location>
        <begin position="497"/>
        <end position="516"/>
    </location>
</feature>
<feature type="region of interest" description="Disordered" evidence="2">
    <location>
        <begin position="370"/>
        <end position="398"/>
    </location>
</feature>
<organism evidence="5 6">
    <name type="scientific">Drosophila lebanonensis</name>
    <name type="common">Fruit fly</name>
    <name type="synonym">Scaptodrosophila lebanonensis</name>
    <dbReference type="NCBI Taxonomy" id="7225"/>
    <lineage>
        <taxon>Eukaryota</taxon>
        <taxon>Metazoa</taxon>
        <taxon>Ecdysozoa</taxon>
        <taxon>Arthropoda</taxon>
        <taxon>Hexapoda</taxon>
        <taxon>Insecta</taxon>
        <taxon>Pterygota</taxon>
        <taxon>Neoptera</taxon>
        <taxon>Endopterygota</taxon>
        <taxon>Diptera</taxon>
        <taxon>Brachycera</taxon>
        <taxon>Muscomorpha</taxon>
        <taxon>Ephydroidea</taxon>
        <taxon>Drosophilidae</taxon>
        <taxon>Scaptodrosophila</taxon>
    </lineage>
</organism>
<keyword evidence="1" id="KW-0175">Coiled coil</keyword>
<name>A0A6J2UBT3_DROLE</name>
<keyword evidence="3" id="KW-0732">Signal</keyword>
<evidence type="ECO:0000256" key="2">
    <source>
        <dbReference type="SAM" id="MobiDB-lite"/>
    </source>
</evidence>
<proteinExistence type="predicted"/>
<feature type="compositionally biased region" description="Low complexity" evidence="2">
    <location>
        <begin position="256"/>
        <end position="265"/>
    </location>
</feature>
<dbReference type="InterPro" id="IPR031942">
    <property type="entry name" value="DUF4774"/>
</dbReference>
<feature type="compositionally biased region" description="Polar residues" evidence="2">
    <location>
        <begin position="319"/>
        <end position="328"/>
    </location>
</feature>
<feature type="coiled-coil region" evidence="1">
    <location>
        <begin position="791"/>
        <end position="818"/>
    </location>
</feature>